<gene>
    <name evidence="2" type="ORF">GCM10010994_27170</name>
</gene>
<dbReference type="Proteomes" id="UP000637002">
    <property type="component" value="Unassembled WGS sequence"/>
</dbReference>
<evidence type="ECO:0000313" key="3">
    <source>
        <dbReference type="Proteomes" id="UP000637002"/>
    </source>
</evidence>
<feature type="region of interest" description="Disordered" evidence="1">
    <location>
        <begin position="109"/>
        <end position="133"/>
    </location>
</feature>
<protein>
    <recommendedName>
        <fullName evidence="4">Cell division protein FtsL</fullName>
    </recommendedName>
</protein>
<dbReference type="EMBL" id="BMGG01000004">
    <property type="protein sequence ID" value="GGC67179.1"/>
    <property type="molecule type" value="Genomic_DNA"/>
</dbReference>
<keyword evidence="3" id="KW-1185">Reference proteome</keyword>
<dbReference type="AlphaFoldDB" id="A0A916XF12"/>
<accession>A0A916XF12</accession>
<evidence type="ECO:0000313" key="2">
    <source>
        <dbReference type="EMBL" id="GGC67179.1"/>
    </source>
</evidence>
<comment type="caution">
    <text evidence="2">The sequence shown here is derived from an EMBL/GenBank/DDBJ whole genome shotgun (WGS) entry which is preliminary data.</text>
</comment>
<dbReference type="RefSeq" id="WP_188609684.1">
    <property type="nucleotide sequence ID" value="NZ_BMGG01000004.1"/>
</dbReference>
<sequence length="133" mass="15007">MIRLLHIMAIGALIASAVYAYSIKYDTIYLSEQVAKLKRRVQKEKETIAVLQAEWQRLNRPERLQALAERHLDLKPLEIEQIVRMADLPQRQARVDTIGRKLEDLGLAIPTATPQVSEPGEARTPASGKTPAR</sequence>
<reference evidence="2" key="1">
    <citation type="journal article" date="2014" name="Int. J. Syst. Evol. Microbiol.">
        <title>Complete genome sequence of Corynebacterium casei LMG S-19264T (=DSM 44701T), isolated from a smear-ripened cheese.</title>
        <authorList>
            <consortium name="US DOE Joint Genome Institute (JGI-PGF)"/>
            <person name="Walter F."/>
            <person name="Albersmeier A."/>
            <person name="Kalinowski J."/>
            <person name="Ruckert C."/>
        </authorList>
    </citation>
    <scope>NUCLEOTIDE SEQUENCE</scope>
    <source>
        <strain evidence="2">CGMCC 1.12919</strain>
    </source>
</reference>
<reference evidence="2" key="2">
    <citation type="submission" date="2020-09" db="EMBL/GenBank/DDBJ databases">
        <authorList>
            <person name="Sun Q."/>
            <person name="Zhou Y."/>
        </authorList>
    </citation>
    <scope>NUCLEOTIDE SEQUENCE</scope>
    <source>
        <strain evidence="2">CGMCC 1.12919</strain>
    </source>
</reference>
<evidence type="ECO:0008006" key="4">
    <source>
        <dbReference type="Google" id="ProtNLM"/>
    </source>
</evidence>
<proteinExistence type="predicted"/>
<name>A0A916XF12_9HYPH</name>
<organism evidence="2 3">
    <name type="scientific">Chelatococcus reniformis</name>
    <dbReference type="NCBI Taxonomy" id="1494448"/>
    <lineage>
        <taxon>Bacteria</taxon>
        <taxon>Pseudomonadati</taxon>
        <taxon>Pseudomonadota</taxon>
        <taxon>Alphaproteobacteria</taxon>
        <taxon>Hyphomicrobiales</taxon>
        <taxon>Chelatococcaceae</taxon>
        <taxon>Chelatococcus</taxon>
    </lineage>
</organism>
<evidence type="ECO:0000256" key="1">
    <source>
        <dbReference type="SAM" id="MobiDB-lite"/>
    </source>
</evidence>